<sequence>MSDEEPVDILPTLRKECLTKCPAPKAAYEACIKRIEAKGEGDCEAWYFDMLTCVDHCVAPKILKYTK</sequence>
<accession>A0AAD3CKU5</accession>
<evidence type="ECO:0000313" key="11">
    <source>
        <dbReference type="EMBL" id="GFH46500.1"/>
    </source>
</evidence>
<keyword evidence="12" id="KW-1185">Reference proteome</keyword>
<organism evidence="11 12">
    <name type="scientific">Chaetoceros tenuissimus</name>
    <dbReference type="NCBI Taxonomy" id="426638"/>
    <lineage>
        <taxon>Eukaryota</taxon>
        <taxon>Sar</taxon>
        <taxon>Stramenopiles</taxon>
        <taxon>Ochrophyta</taxon>
        <taxon>Bacillariophyta</taxon>
        <taxon>Coscinodiscophyceae</taxon>
        <taxon>Chaetocerotophycidae</taxon>
        <taxon>Chaetocerotales</taxon>
        <taxon>Chaetocerotaceae</taxon>
        <taxon>Chaetoceros</taxon>
    </lineage>
</organism>
<dbReference type="AlphaFoldDB" id="A0AAD3CKU5"/>
<comment type="similarity">
    <text evidence="2">Belongs to the UQCRH/QCR6 family.</text>
</comment>
<keyword evidence="6" id="KW-0249">Electron transport</keyword>
<keyword evidence="3" id="KW-0813">Transport</keyword>
<protein>
    <submittedName>
        <fullName evidence="11">Ubiquinol cytochrome c reductase</fullName>
    </submittedName>
</protein>
<proteinExistence type="inferred from homology"/>
<comment type="subcellular location">
    <subcellularLocation>
        <location evidence="1">Mitochondrion inner membrane</location>
        <topology evidence="1">Peripheral membrane protein</topology>
        <orientation evidence="1">Intermembrane side</orientation>
    </subcellularLocation>
</comment>
<evidence type="ECO:0000259" key="10">
    <source>
        <dbReference type="Pfam" id="PF02320"/>
    </source>
</evidence>
<dbReference type="PANTHER" id="PTHR15336:SF0">
    <property type="entry name" value="CYTOCHROME B-C1 COMPLEX SUBUNIT 6, MITOCHONDRIAL"/>
    <property type="match status" value="1"/>
</dbReference>
<gene>
    <name evidence="11" type="ORF">CTEN210_02974</name>
</gene>
<dbReference type="Gene3D" id="1.10.287.20">
    <property type="entry name" value="Ubiquinol-cytochrome C reductase hinge domain"/>
    <property type="match status" value="1"/>
</dbReference>
<keyword evidence="9" id="KW-1015">Disulfide bond</keyword>
<keyword evidence="7" id="KW-0496">Mitochondrion</keyword>
<keyword evidence="4" id="KW-0679">Respiratory chain</keyword>
<dbReference type="InterPro" id="IPR023184">
    <property type="entry name" value="Ubol_cytC_Rdtase_hinge_dom"/>
</dbReference>
<evidence type="ECO:0000256" key="2">
    <source>
        <dbReference type="ARBA" id="ARBA00006498"/>
    </source>
</evidence>
<dbReference type="EMBL" id="BLLK01000022">
    <property type="protein sequence ID" value="GFH46500.1"/>
    <property type="molecule type" value="Genomic_DNA"/>
</dbReference>
<evidence type="ECO:0000256" key="1">
    <source>
        <dbReference type="ARBA" id="ARBA00004137"/>
    </source>
</evidence>
<keyword evidence="5" id="KW-0999">Mitochondrion inner membrane</keyword>
<dbReference type="Pfam" id="PF02320">
    <property type="entry name" value="UCR_hinge"/>
    <property type="match status" value="1"/>
</dbReference>
<evidence type="ECO:0000313" key="12">
    <source>
        <dbReference type="Proteomes" id="UP001054902"/>
    </source>
</evidence>
<evidence type="ECO:0000256" key="9">
    <source>
        <dbReference type="ARBA" id="ARBA00023157"/>
    </source>
</evidence>
<evidence type="ECO:0000256" key="7">
    <source>
        <dbReference type="ARBA" id="ARBA00023128"/>
    </source>
</evidence>
<evidence type="ECO:0000256" key="4">
    <source>
        <dbReference type="ARBA" id="ARBA00022660"/>
    </source>
</evidence>
<dbReference type="SUPFAM" id="SSF81531">
    <property type="entry name" value="Non-heme 11 kDa protein of cytochrome bc1 complex (Ubiquinol-cytochrome c reductase)"/>
    <property type="match status" value="1"/>
</dbReference>
<keyword evidence="8" id="KW-0472">Membrane</keyword>
<reference evidence="11 12" key="1">
    <citation type="journal article" date="2021" name="Sci. Rep.">
        <title>The genome of the diatom Chaetoceros tenuissimus carries an ancient integrated fragment of an extant virus.</title>
        <authorList>
            <person name="Hongo Y."/>
            <person name="Kimura K."/>
            <person name="Takaki Y."/>
            <person name="Yoshida Y."/>
            <person name="Baba S."/>
            <person name="Kobayashi G."/>
            <person name="Nagasaki K."/>
            <person name="Hano T."/>
            <person name="Tomaru Y."/>
        </authorList>
    </citation>
    <scope>NUCLEOTIDE SEQUENCE [LARGE SCALE GENOMIC DNA]</scope>
    <source>
        <strain evidence="11 12">NIES-3715</strain>
    </source>
</reference>
<dbReference type="Proteomes" id="UP001054902">
    <property type="component" value="Unassembled WGS sequence"/>
</dbReference>
<comment type="caution">
    <text evidence="11">The sequence shown here is derived from an EMBL/GenBank/DDBJ whole genome shotgun (WGS) entry which is preliminary data.</text>
</comment>
<name>A0AAD3CKU5_9STRA</name>
<dbReference type="GO" id="GO:0006122">
    <property type="term" value="P:mitochondrial electron transport, ubiquinol to cytochrome c"/>
    <property type="evidence" value="ECO:0007669"/>
    <property type="project" value="InterPro"/>
</dbReference>
<dbReference type="FunFam" id="1.10.287.20:FF:000001">
    <property type="entry name" value="Cytochrome b-c1 complex subunit 6"/>
    <property type="match status" value="1"/>
</dbReference>
<dbReference type="InterPro" id="IPR003422">
    <property type="entry name" value="Cyt_b-c1_6"/>
</dbReference>
<dbReference type="GO" id="GO:0005743">
    <property type="term" value="C:mitochondrial inner membrane"/>
    <property type="evidence" value="ECO:0007669"/>
    <property type="project" value="UniProtKB-SubCell"/>
</dbReference>
<dbReference type="PANTHER" id="PTHR15336">
    <property type="entry name" value="UBIQUINOL-CYTOCHROME C REDUCTASE COMPLEX 7.8 KDA PROTEIN"/>
    <property type="match status" value="1"/>
</dbReference>
<evidence type="ECO:0000256" key="3">
    <source>
        <dbReference type="ARBA" id="ARBA00022448"/>
    </source>
</evidence>
<evidence type="ECO:0000256" key="5">
    <source>
        <dbReference type="ARBA" id="ARBA00022792"/>
    </source>
</evidence>
<evidence type="ECO:0000256" key="6">
    <source>
        <dbReference type="ARBA" id="ARBA00022982"/>
    </source>
</evidence>
<feature type="domain" description="Ubiquinol-cytochrome C reductase hinge" evidence="10">
    <location>
        <begin position="8"/>
        <end position="66"/>
    </location>
</feature>
<evidence type="ECO:0000256" key="8">
    <source>
        <dbReference type="ARBA" id="ARBA00023136"/>
    </source>
</evidence>
<dbReference type="InterPro" id="IPR036811">
    <property type="entry name" value="Ubol_cytC_Rdtase_hinge_dom_sf"/>
</dbReference>